<proteinExistence type="predicted"/>
<evidence type="ECO:0000313" key="3">
    <source>
        <dbReference type="Proteomes" id="UP001301769"/>
    </source>
</evidence>
<dbReference type="Gene3D" id="2.60.20.10">
    <property type="entry name" value="Crystallins"/>
    <property type="match status" value="1"/>
</dbReference>
<keyword evidence="1" id="KW-0732">Signal</keyword>
<gene>
    <name evidence="2" type="ORF">QBC37DRAFT_481969</name>
</gene>
<sequence length="153" mass="16308">MLTLKSLVTLAAMAVFSATAAPAPAPEPEAAPSPASGDFIIAVAVPEDSFSIAAHPGEGCVKLCQDHYFQGTCYTICTNDGQCATLSGGLNDWASSIDVVNWPAWECTFYQHAQCQGASFTTHYDESLHDSGGWWADRISSIRCSYRCGSPFC</sequence>
<reference evidence="2" key="1">
    <citation type="journal article" date="2023" name="Mol. Phylogenet. Evol.">
        <title>Genome-scale phylogeny and comparative genomics of the fungal order Sordariales.</title>
        <authorList>
            <person name="Hensen N."/>
            <person name="Bonometti L."/>
            <person name="Westerberg I."/>
            <person name="Brannstrom I.O."/>
            <person name="Guillou S."/>
            <person name="Cros-Aarteil S."/>
            <person name="Calhoun S."/>
            <person name="Haridas S."/>
            <person name="Kuo A."/>
            <person name="Mondo S."/>
            <person name="Pangilinan J."/>
            <person name="Riley R."/>
            <person name="LaButti K."/>
            <person name="Andreopoulos B."/>
            <person name="Lipzen A."/>
            <person name="Chen C."/>
            <person name="Yan M."/>
            <person name="Daum C."/>
            <person name="Ng V."/>
            <person name="Clum A."/>
            <person name="Steindorff A."/>
            <person name="Ohm R.A."/>
            <person name="Martin F."/>
            <person name="Silar P."/>
            <person name="Natvig D.O."/>
            <person name="Lalanne C."/>
            <person name="Gautier V."/>
            <person name="Ament-Velasquez S.L."/>
            <person name="Kruys A."/>
            <person name="Hutchinson M.I."/>
            <person name="Powell A.J."/>
            <person name="Barry K."/>
            <person name="Miller A.N."/>
            <person name="Grigoriev I.V."/>
            <person name="Debuchy R."/>
            <person name="Gladieux P."/>
            <person name="Hiltunen Thoren M."/>
            <person name="Johannesson H."/>
        </authorList>
    </citation>
    <scope>NUCLEOTIDE SEQUENCE</scope>
    <source>
        <strain evidence="2">PSN293</strain>
    </source>
</reference>
<reference evidence="2" key="2">
    <citation type="submission" date="2023-05" db="EMBL/GenBank/DDBJ databases">
        <authorList>
            <consortium name="Lawrence Berkeley National Laboratory"/>
            <person name="Steindorff A."/>
            <person name="Hensen N."/>
            <person name="Bonometti L."/>
            <person name="Westerberg I."/>
            <person name="Brannstrom I.O."/>
            <person name="Guillou S."/>
            <person name="Cros-Aarteil S."/>
            <person name="Calhoun S."/>
            <person name="Haridas S."/>
            <person name="Kuo A."/>
            <person name="Mondo S."/>
            <person name="Pangilinan J."/>
            <person name="Riley R."/>
            <person name="Labutti K."/>
            <person name="Andreopoulos B."/>
            <person name="Lipzen A."/>
            <person name="Chen C."/>
            <person name="Yanf M."/>
            <person name="Daum C."/>
            <person name="Ng V."/>
            <person name="Clum A."/>
            <person name="Ohm R."/>
            <person name="Martin F."/>
            <person name="Silar P."/>
            <person name="Natvig D."/>
            <person name="Lalanne C."/>
            <person name="Gautier V."/>
            <person name="Ament-Velasquez S.L."/>
            <person name="Kruys A."/>
            <person name="Hutchinson M.I."/>
            <person name="Powell A.J."/>
            <person name="Barry K."/>
            <person name="Miller A.N."/>
            <person name="Grigoriev I.V."/>
            <person name="Debuchy R."/>
            <person name="Gladieux P."/>
            <person name="Thoren M.H."/>
            <person name="Johannesson H."/>
        </authorList>
    </citation>
    <scope>NUCLEOTIDE SEQUENCE</scope>
    <source>
        <strain evidence="2">PSN293</strain>
    </source>
</reference>
<accession>A0AAN6Y969</accession>
<evidence type="ECO:0000313" key="2">
    <source>
        <dbReference type="EMBL" id="KAK4214754.1"/>
    </source>
</evidence>
<evidence type="ECO:0000256" key="1">
    <source>
        <dbReference type="SAM" id="SignalP"/>
    </source>
</evidence>
<dbReference type="SUPFAM" id="SSF49695">
    <property type="entry name" value="gamma-Crystallin-like"/>
    <property type="match status" value="1"/>
</dbReference>
<dbReference type="Proteomes" id="UP001301769">
    <property type="component" value="Unassembled WGS sequence"/>
</dbReference>
<protein>
    <submittedName>
        <fullName evidence="2">Uncharacterized protein</fullName>
    </submittedName>
</protein>
<dbReference type="AlphaFoldDB" id="A0AAN6Y969"/>
<name>A0AAN6Y969_9PEZI</name>
<comment type="caution">
    <text evidence="2">The sequence shown here is derived from an EMBL/GenBank/DDBJ whole genome shotgun (WGS) entry which is preliminary data.</text>
</comment>
<feature type="signal peptide" evidence="1">
    <location>
        <begin position="1"/>
        <end position="20"/>
    </location>
</feature>
<dbReference type="EMBL" id="MU858088">
    <property type="protein sequence ID" value="KAK4214754.1"/>
    <property type="molecule type" value="Genomic_DNA"/>
</dbReference>
<feature type="chain" id="PRO_5043024521" evidence="1">
    <location>
        <begin position="21"/>
        <end position="153"/>
    </location>
</feature>
<keyword evidence="3" id="KW-1185">Reference proteome</keyword>
<dbReference type="InterPro" id="IPR011024">
    <property type="entry name" value="G_crystallin-like"/>
</dbReference>
<organism evidence="2 3">
    <name type="scientific">Rhypophila decipiens</name>
    <dbReference type="NCBI Taxonomy" id="261697"/>
    <lineage>
        <taxon>Eukaryota</taxon>
        <taxon>Fungi</taxon>
        <taxon>Dikarya</taxon>
        <taxon>Ascomycota</taxon>
        <taxon>Pezizomycotina</taxon>
        <taxon>Sordariomycetes</taxon>
        <taxon>Sordariomycetidae</taxon>
        <taxon>Sordariales</taxon>
        <taxon>Naviculisporaceae</taxon>
        <taxon>Rhypophila</taxon>
    </lineage>
</organism>